<dbReference type="Pfam" id="PF00646">
    <property type="entry name" value="F-box"/>
    <property type="match status" value="1"/>
</dbReference>
<organism evidence="2 3">
    <name type="scientific">Solanum bulbocastanum</name>
    <name type="common">Wild potato</name>
    <dbReference type="NCBI Taxonomy" id="147425"/>
    <lineage>
        <taxon>Eukaryota</taxon>
        <taxon>Viridiplantae</taxon>
        <taxon>Streptophyta</taxon>
        <taxon>Embryophyta</taxon>
        <taxon>Tracheophyta</taxon>
        <taxon>Spermatophyta</taxon>
        <taxon>Magnoliopsida</taxon>
        <taxon>eudicotyledons</taxon>
        <taxon>Gunneridae</taxon>
        <taxon>Pentapetalae</taxon>
        <taxon>asterids</taxon>
        <taxon>lamiids</taxon>
        <taxon>Solanales</taxon>
        <taxon>Solanaceae</taxon>
        <taxon>Solanoideae</taxon>
        <taxon>Solaneae</taxon>
        <taxon>Solanum</taxon>
    </lineage>
</organism>
<dbReference type="SMART" id="SM00256">
    <property type="entry name" value="FBOX"/>
    <property type="match status" value="1"/>
</dbReference>
<comment type="caution">
    <text evidence="2">The sequence shown here is derived from an EMBL/GenBank/DDBJ whole genome shotgun (WGS) entry which is preliminary data.</text>
</comment>
<dbReference type="InterPro" id="IPR050796">
    <property type="entry name" value="SCF_F-box_component"/>
</dbReference>
<dbReference type="Gene3D" id="1.20.1280.50">
    <property type="match status" value="1"/>
</dbReference>
<dbReference type="InterPro" id="IPR001810">
    <property type="entry name" value="F-box_dom"/>
</dbReference>
<evidence type="ECO:0000313" key="3">
    <source>
        <dbReference type="Proteomes" id="UP001371456"/>
    </source>
</evidence>
<proteinExistence type="predicted"/>
<dbReference type="CDD" id="cd22157">
    <property type="entry name" value="F-box_AtFBW1-like"/>
    <property type="match status" value="1"/>
</dbReference>
<dbReference type="EMBL" id="JBANQN010000010">
    <property type="protein sequence ID" value="KAK6778174.1"/>
    <property type="molecule type" value="Genomic_DNA"/>
</dbReference>
<evidence type="ECO:0000259" key="1">
    <source>
        <dbReference type="PROSITE" id="PS50181"/>
    </source>
</evidence>
<sequence>MECEASNVPSNSNMTIPILPAELIGEILWRLPVKSLLKFRSISKYWLSLTSDPEFIKNHLNLSANNNKEDSHHILILNVAVEKWNYKECPIKSLFYDSVTEAVELDFPIENGIHGLELRVLAMDWFILPIIT</sequence>
<evidence type="ECO:0000313" key="2">
    <source>
        <dbReference type="EMBL" id="KAK6778174.1"/>
    </source>
</evidence>
<feature type="domain" description="F-box" evidence="1">
    <location>
        <begin position="13"/>
        <end position="59"/>
    </location>
</feature>
<keyword evidence="3" id="KW-1185">Reference proteome</keyword>
<accession>A0AAN8T226</accession>
<reference evidence="2 3" key="1">
    <citation type="submission" date="2024-02" db="EMBL/GenBank/DDBJ databases">
        <title>de novo genome assembly of Solanum bulbocastanum strain 11H21.</title>
        <authorList>
            <person name="Hosaka A.J."/>
        </authorList>
    </citation>
    <scope>NUCLEOTIDE SEQUENCE [LARGE SCALE GENOMIC DNA]</scope>
    <source>
        <tissue evidence="2">Young leaves</tissue>
    </source>
</reference>
<name>A0AAN8T226_SOLBU</name>
<gene>
    <name evidence="2" type="ORF">RDI58_024892</name>
</gene>
<dbReference type="SUPFAM" id="SSF81383">
    <property type="entry name" value="F-box domain"/>
    <property type="match status" value="1"/>
</dbReference>
<protein>
    <recommendedName>
        <fullName evidence="1">F-box domain-containing protein</fullName>
    </recommendedName>
</protein>
<dbReference type="InterPro" id="IPR036047">
    <property type="entry name" value="F-box-like_dom_sf"/>
</dbReference>
<dbReference type="Proteomes" id="UP001371456">
    <property type="component" value="Unassembled WGS sequence"/>
</dbReference>
<dbReference type="PANTHER" id="PTHR31672:SF13">
    <property type="entry name" value="F-BOX PROTEIN CPR30-LIKE"/>
    <property type="match status" value="1"/>
</dbReference>
<dbReference type="PANTHER" id="PTHR31672">
    <property type="entry name" value="BNACNNG10540D PROTEIN"/>
    <property type="match status" value="1"/>
</dbReference>
<dbReference type="PROSITE" id="PS50181">
    <property type="entry name" value="FBOX"/>
    <property type="match status" value="1"/>
</dbReference>
<dbReference type="AlphaFoldDB" id="A0AAN8T226"/>